<evidence type="ECO:0000313" key="2">
    <source>
        <dbReference type="EMBL" id="MCF2530949.1"/>
    </source>
</evidence>
<dbReference type="Proteomes" id="UP001165378">
    <property type="component" value="Unassembled WGS sequence"/>
</dbReference>
<evidence type="ECO:0000313" key="3">
    <source>
        <dbReference type="Proteomes" id="UP001165378"/>
    </source>
</evidence>
<reference evidence="2" key="1">
    <citation type="submission" date="2022-01" db="EMBL/GenBank/DDBJ databases">
        <title>Genome-Based Taxonomic Classification of the Phylum Actinobacteria.</title>
        <authorList>
            <person name="Gao Y."/>
        </authorList>
    </citation>
    <scope>NUCLEOTIDE SEQUENCE</scope>
    <source>
        <strain evidence="2">KLBMP 8922</strain>
    </source>
</reference>
<keyword evidence="3" id="KW-1185">Reference proteome</keyword>
<evidence type="ECO:0000256" key="1">
    <source>
        <dbReference type="SAM" id="SignalP"/>
    </source>
</evidence>
<comment type="caution">
    <text evidence="2">The sequence shown here is derived from an EMBL/GenBank/DDBJ whole genome shotgun (WGS) entry which is preliminary data.</text>
</comment>
<organism evidence="2 3">
    <name type="scientific">Yinghuangia soli</name>
    <dbReference type="NCBI Taxonomy" id="2908204"/>
    <lineage>
        <taxon>Bacteria</taxon>
        <taxon>Bacillati</taxon>
        <taxon>Actinomycetota</taxon>
        <taxon>Actinomycetes</taxon>
        <taxon>Kitasatosporales</taxon>
        <taxon>Streptomycetaceae</taxon>
        <taxon>Yinghuangia</taxon>
    </lineage>
</organism>
<sequence>MNRRNAAISARVRLRCGVWLCVAALALTSCGIEDDVENRDKDLRVVSVADTIALAKRYAAEIDHMVDGKVKTDSIHPLVLSCERSDGSFHKDGRYKVFHSYNIALPRPLHPERLTKLRDHWLSRGYEVDTFMTYPTGDGAKVGGISAQGDGIGFYVDTVQGDWLSVAVGAGCRYPPPGETASTPPWSPGGAALGGDPLTRIRDALG</sequence>
<name>A0AA41Q5W4_9ACTN</name>
<dbReference type="RefSeq" id="WP_235055616.1">
    <property type="nucleotide sequence ID" value="NZ_JAKFHA010000019.1"/>
</dbReference>
<feature type="signal peptide" evidence="1">
    <location>
        <begin position="1"/>
        <end position="31"/>
    </location>
</feature>
<dbReference type="EMBL" id="JAKFHA010000019">
    <property type="protein sequence ID" value="MCF2530949.1"/>
    <property type="molecule type" value="Genomic_DNA"/>
</dbReference>
<dbReference type="PROSITE" id="PS51257">
    <property type="entry name" value="PROKAR_LIPOPROTEIN"/>
    <property type="match status" value="1"/>
</dbReference>
<gene>
    <name evidence="2" type="ORF">LZ495_27560</name>
</gene>
<feature type="chain" id="PRO_5041202741" evidence="1">
    <location>
        <begin position="32"/>
        <end position="206"/>
    </location>
</feature>
<proteinExistence type="predicted"/>
<accession>A0AA41Q5W4</accession>
<dbReference type="AlphaFoldDB" id="A0AA41Q5W4"/>
<keyword evidence="1" id="KW-0732">Signal</keyword>
<protein>
    <submittedName>
        <fullName evidence="2">Uncharacterized protein</fullName>
    </submittedName>
</protein>